<evidence type="ECO:0000256" key="1">
    <source>
        <dbReference type="ARBA" id="ARBA00023015"/>
    </source>
</evidence>
<dbReference type="CDD" id="cd07377">
    <property type="entry name" value="WHTH_GntR"/>
    <property type="match status" value="1"/>
</dbReference>
<reference evidence="5 6" key="1">
    <citation type="submission" date="2023-08" db="EMBL/GenBank/DDBJ databases">
        <title>Arthrobacter horti sp. nov., isolated from forest soil.</title>
        <authorList>
            <person name="Park M."/>
        </authorList>
    </citation>
    <scope>NUCLEOTIDE SEQUENCE [LARGE SCALE GENOMIC DNA]</scope>
    <source>
        <strain evidence="5 6">YJM1</strain>
    </source>
</reference>
<accession>A0ABT9IPX9</accession>
<dbReference type="SMART" id="SM00345">
    <property type="entry name" value="HTH_GNTR"/>
    <property type="match status" value="1"/>
</dbReference>
<evidence type="ECO:0000256" key="2">
    <source>
        <dbReference type="ARBA" id="ARBA00023125"/>
    </source>
</evidence>
<dbReference type="SMART" id="SM00895">
    <property type="entry name" value="FCD"/>
    <property type="match status" value="1"/>
</dbReference>
<protein>
    <submittedName>
        <fullName evidence="5">FCD domain-containing protein</fullName>
    </submittedName>
</protein>
<name>A0ABT9IPX9_9MICC</name>
<dbReference type="Pfam" id="PF00392">
    <property type="entry name" value="GntR"/>
    <property type="match status" value="1"/>
</dbReference>
<keyword evidence="1" id="KW-0805">Transcription regulation</keyword>
<dbReference type="PANTHER" id="PTHR43537">
    <property type="entry name" value="TRANSCRIPTIONAL REGULATOR, GNTR FAMILY"/>
    <property type="match status" value="1"/>
</dbReference>
<keyword evidence="6" id="KW-1185">Reference proteome</keyword>
<feature type="domain" description="HTH gntR-type" evidence="4">
    <location>
        <begin position="16"/>
        <end position="84"/>
    </location>
</feature>
<dbReference type="Gene3D" id="1.20.120.530">
    <property type="entry name" value="GntR ligand-binding domain-like"/>
    <property type="match status" value="1"/>
</dbReference>
<dbReference type="RefSeq" id="WP_305996690.1">
    <property type="nucleotide sequence ID" value="NZ_JAVALS010000006.1"/>
</dbReference>
<keyword evidence="3" id="KW-0804">Transcription</keyword>
<organism evidence="5 6">
    <name type="scientific">Arthrobacter horti</name>
    <dbReference type="NCBI Taxonomy" id="3068273"/>
    <lineage>
        <taxon>Bacteria</taxon>
        <taxon>Bacillati</taxon>
        <taxon>Actinomycetota</taxon>
        <taxon>Actinomycetes</taxon>
        <taxon>Micrococcales</taxon>
        <taxon>Micrococcaceae</taxon>
        <taxon>Arthrobacter</taxon>
    </lineage>
</organism>
<dbReference type="InterPro" id="IPR036390">
    <property type="entry name" value="WH_DNA-bd_sf"/>
</dbReference>
<dbReference type="InterPro" id="IPR000524">
    <property type="entry name" value="Tscrpt_reg_HTH_GntR"/>
</dbReference>
<sequence>MTEPRKPSGMKSIARRTLVEEATEQLLAQITAGTWQIGDRLPTAIELADELGVSRSPIREATRALVHAGLLESRQGDGTYVIAVNEASGVLARRGQQANGQEVIDVRKGLDVAAARAAALARTTEDLDELEDILARRRVAAAQAAEEEFVSLDLDFHLGVAKAAHNGILHDIYYGLLGAIRTSMEVRTYLGPDHLAHDHEDLLDAIRDRDPGLAATIATGIINEQDELVRKHPS</sequence>
<gene>
    <name evidence="5" type="ORF">Q9R02_10780</name>
</gene>
<dbReference type="PRINTS" id="PR00035">
    <property type="entry name" value="HTHGNTR"/>
</dbReference>
<dbReference type="InterPro" id="IPR011711">
    <property type="entry name" value="GntR_C"/>
</dbReference>
<evidence type="ECO:0000313" key="5">
    <source>
        <dbReference type="EMBL" id="MDP5227639.1"/>
    </source>
</evidence>
<dbReference type="Pfam" id="PF07729">
    <property type="entry name" value="FCD"/>
    <property type="match status" value="1"/>
</dbReference>
<proteinExistence type="predicted"/>
<keyword evidence="2" id="KW-0238">DNA-binding</keyword>
<comment type="caution">
    <text evidence="5">The sequence shown here is derived from an EMBL/GenBank/DDBJ whole genome shotgun (WGS) entry which is preliminary data.</text>
</comment>
<dbReference type="Gene3D" id="1.10.10.10">
    <property type="entry name" value="Winged helix-like DNA-binding domain superfamily/Winged helix DNA-binding domain"/>
    <property type="match status" value="1"/>
</dbReference>
<dbReference type="SUPFAM" id="SSF48008">
    <property type="entry name" value="GntR ligand-binding domain-like"/>
    <property type="match status" value="1"/>
</dbReference>
<dbReference type="PANTHER" id="PTHR43537:SF47">
    <property type="entry name" value="REGULATORY PROTEIN GNTR HTH"/>
    <property type="match status" value="1"/>
</dbReference>
<evidence type="ECO:0000313" key="6">
    <source>
        <dbReference type="Proteomes" id="UP001232725"/>
    </source>
</evidence>
<dbReference type="InterPro" id="IPR008920">
    <property type="entry name" value="TF_FadR/GntR_C"/>
</dbReference>
<dbReference type="Proteomes" id="UP001232725">
    <property type="component" value="Unassembled WGS sequence"/>
</dbReference>
<evidence type="ECO:0000259" key="4">
    <source>
        <dbReference type="PROSITE" id="PS50949"/>
    </source>
</evidence>
<evidence type="ECO:0000256" key="3">
    <source>
        <dbReference type="ARBA" id="ARBA00023163"/>
    </source>
</evidence>
<dbReference type="EMBL" id="JAVALS010000006">
    <property type="protein sequence ID" value="MDP5227639.1"/>
    <property type="molecule type" value="Genomic_DNA"/>
</dbReference>
<dbReference type="SUPFAM" id="SSF46785">
    <property type="entry name" value="Winged helix' DNA-binding domain"/>
    <property type="match status" value="1"/>
</dbReference>
<dbReference type="InterPro" id="IPR036388">
    <property type="entry name" value="WH-like_DNA-bd_sf"/>
</dbReference>
<dbReference type="PROSITE" id="PS50949">
    <property type="entry name" value="HTH_GNTR"/>
    <property type="match status" value="1"/>
</dbReference>